<comment type="caution">
    <text evidence="3">The sequence shown here is derived from an EMBL/GenBank/DDBJ whole genome shotgun (WGS) entry which is preliminary data.</text>
</comment>
<evidence type="ECO:0000313" key="3">
    <source>
        <dbReference type="EMBL" id="GGZ15268.1"/>
    </source>
</evidence>
<accession>A0A918PNS8</accession>
<dbReference type="Pfam" id="PF02567">
    <property type="entry name" value="PhzC-PhzF"/>
    <property type="match status" value="1"/>
</dbReference>
<dbReference type="PIRSF" id="PIRSF016184">
    <property type="entry name" value="PhzC_PhzF"/>
    <property type="match status" value="1"/>
</dbReference>
<comment type="similarity">
    <text evidence="1">Belongs to the PhzF family.</text>
</comment>
<dbReference type="GO" id="GO:0016853">
    <property type="term" value="F:isomerase activity"/>
    <property type="evidence" value="ECO:0007669"/>
    <property type="project" value="UniProtKB-KW"/>
</dbReference>
<dbReference type="GO" id="GO:0005737">
    <property type="term" value="C:cytoplasm"/>
    <property type="evidence" value="ECO:0007669"/>
    <property type="project" value="TreeGrafter"/>
</dbReference>
<dbReference type="Gene3D" id="3.10.310.10">
    <property type="entry name" value="Diaminopimelate Epimerase, Chain A, domain 1"/>
    <property type="match status" value="2"/>
</dbReference>
<proteinExistence type="inferred from homology"/>
<gene>
    <name evidence="3" type="ORF">GCM10007049_04170</name>
</gene>
<name>A0A918PNS8_9BACT</name>
<dbReference type="InterPro" id="IPR003719">
    <property type="entry name" value="Phenazine_PhzF-like"/>
</dbReference>
<keyword evidence="4" id="KW-1185">Reference proteome</keyword>
<sequence>MEINYQIISAFSSKEHNFKGNPAAVIISDQFPEVEQMRRIAKELQQPATTFLVPEDGPGRFFVRWFAPDAEIGLCGHGSAAATAYLATANGKYPAESYELNSPEGMIKGVLNPDQTITLSLAPIELAEEIEIPLALREGLGIPLQTMYKTHNKHLIIADSQADIQSIKPDYQRLRDSDLFGYAVTAKGDEVDFVSRTFVPHTWQKEDYATGSSHAILVPYWAKILNKNHLQSLQLSERGGAFDCRMGQGKVFLTGEYTPERPGKVSLV</sequence>
<reference evidence="3" key="2">
    <citation type="submission" date="2020-09" db="EMBL/GenBank/DDBJ databases">
        <authorList>
            <person name="Sun Q."/>
            <person name="Kim S."/>
        </authorList>
    </citation>
    <scope>NUCLEOTIDE SEQUENCE</scope>
    <source>
        <strain evidence="3">KCTC 12368</strain>
    </source>
</reference>
<dbReference type="EMBL" id="BMWX01000001">
    <property type="protein sequence ID" value="GGZ15268.1"/>
    <property type="molecule type" value="Genomic_DNA"/>
</dbReference>
<dbReference type="SUPFAM" id="SSF54506">
    <property type="entry name" value="Diaminopimelate epimerase-like"/>
    <property type="match status" value="1"/>
</dbReference>
<dbReference type="PANTHER" id="PTHR13774:SF17">
    <property type="entry name" value="PHENAZINE BIOSYNTHESIS-LIKE DOMAIN-CONTAINING PROTEIN"/>
    <property type="match status" value="1"/>
</dbReference>
<dbReference type="AlphaFoldDB" id="A0A918PNS8"/>
<organism evidence="3 4">
    <name type="scientific">Echinicola pacifica</name>
    <dbReference type="NCBI Taxonomy" id="346377"/>
    <lineage>
        <taxon>Bacteria</taxon>
        <taxon>Pseudomonadati</taxon>
        <taxon>Bacteroidota</taxon>
        <taxon>Cytophagia</taxon>
        <taxon>Cytophagales</taxon>
        <taxon>Cyclobacteriaceae</taxon>
        <taxon>Echinicola</taxon>
    </lineage>
</organism>
<dbReference type="RefSeq" id="WP_018474344.1">
    <property type="nucleotide sequence ID" value="NZ_BMWX01000001.1"/>
</dbReference>
<protein>
    <submittedName>
        <fullName evidence="3">Isomerase</fullName>
    </submittedName>
</protein>
<reference evidence="3" key="1">
    <citation type="journal article" date="2014" name="Int. J. Syst. Evol. Microbiol.">
        <title>Complete genome sequence of Corynebacterium casei LMG S-19264T (=DSM 44701T), isolated from a smear-ripened cheese.</title>
        <authorList>
            <consortium name="US DOE Joint Genome Institute (JGI-PGF)"/>
            <person name="Walter F."/>
            <person name="Albersmeier A."/>
            <person name="Kalinowski J."/>
            <person name="Ruckert C."/>
        </authorList>
    </citation>
    <scope>NUCLEOTIDE SEQUENCE</scope>
    <source>
        <strain evidence="3">KCTC 12368</strain>
    </source>
</reference>
<keyword evidence="2 3" id="KW-0413">Isomerase</keyword>
<dbReference type="Proteomes" id="UP000619457">
    <property type="component" value="Unassembled WGS sequence"/>
</dbReference>
<dbReference type="PANTHER" id="PTHR13774">
    <property type="entry name" value="PHENAZINE BIOSYNTHESIS PROTEIN"/>
    <property type="match status" value="1"/>
</dbReference>
<evidence type="ECO:0000313" key="4">
    <source>
        <dbReference type="Proteomes" id="UP000619457"/>
    </source>
</evidence>
<evidence type="ECO:0000256" key="2">
    <source>
        <dbReference type="ARBA" id="ARBA00023235"/>
    </source>
</evidence>
<evidence type="ECO:0000256" key="1">
    <source>
        <dbReference type="ARBA" id="ARBA00008270"/>
    </source>
</evidence>